<keyword evidence="2" id="KW-1185">Reference proteome</keyword>
<reference evidence="1" key="1">
    <citation type="submission" date="2022-06" db="EMBL/GenBank/DDBJ databases">
        <authorList>
            <person name="Ping M."/>
        </authorList>
    </citation>
    <scope>NUCLEOTIDE SEQUENCE</scope>
    <source>
        <strain evidence="1">JCM11759T</strain>
    </source>
</reference>
<name>A0ABY5D0T8_9ACTN</name>
<accession>A0ABY5D0T8</accession>
<dbReference type="RefSeq" id="WP_254417369.1">
    <property type="nucleotide sequence ID" value="NZ_BAAAJB010000011.1"/>
</dbReference>
<evidence type="ECO:0000313" key="1">
    <source>
        <dbReference type="EMBL" id="USY17879.1"/>
    </source>
</evidence>
<gene>
    <name evidence="1" type="ORF">NE857_21430</name>
</gene>
<evidence type="ECO:0000313" key="2">
    <source>
        <dbReference type="Proteomes" id="UP001055940"/>
    </source>
</evidence>
<dbReference type="Proteomes" id="UP001055940">
    <property type="component" value="Chromosome"/>
</dbReference>
<organism evidence="1 2">
    <name type="scientific">Nocardiopsis exhalans</name>
    <dbReference type="NCBI Taxonomy" id="163604"/>
    <lineage>
        <taxon>Bacteria</taxon>
        <taxon>Bacillati</taxon>
        <taxon>Actinomycetota</taxon>
        <taxon>Actinomycetes</taxon>
        <taxon>Streptosporangiales</taxon>
        <taxon>Nocardiopsidaceae</taxon>
        <taxon>Nocardiopsis</taxon>
    </lineage>
</organism>
<sequence>MSARTASVRILTCDHPGYPRLVAPPIQRLTVRPSERENRWMLLAQNTEAFAAARAAGWSTSPKHDYCPEHA</sequence>
<dbReference type="EMBL" id="CP099837">
    <property type="protein sequence ID" value="USY17879.1"/>
    <property type="molecule type" value="Genomic_DNA"/>
</dbReference>
<protein>
    <submittedName>
        <fullName evidence="1">Uncharacterized protein</fullName>
    </submittedName>
</protein>
<proteinExistence type="predicted"/>